<feature type="domain" description="G-protein coupled receptors family 2 profile 2" evidence="6">
    <location>
        <begin position="132"/>
        <end position="406"/>
    </location>
</feature>
<dbReference type="PANTHER" id="PTHR47154">
    <property type="entry name" value="G-PROTEIN COUPLED RECEPTOR MTH-RELATED"/>
    <property type="match status" value="1"/>
</dbReference>
<dbReference type="GO" id="GO:0005886">
    <property type="term" value="C:plasma membrane"/>
    <property type="evidence" value="ECO:0007669"/>
    <property type="project" value="TreeGrafter"/>
</dbReference>
<keyword evidence="8" id="KW-1185">Reference proteome</keyword>
<evidence type="ECO:0000259" key="6">
    <source>
        <dbReference type="PROSITE" id="PS50261"/>
    </source>
</evidence>
<proteinExistence type="predicted"/>
<dbReference type="PANTHER" id="PTHR47154:SF2">
    <property type="entry name" value="G-PROTEIN COUPLED RECEPTOR MTH-RELATED"/>
    <property type="match status" value="1"/>
</dbReference>
<comment type="subcellular location">
    <subcellularLocation>
        <location evidence="1">Membrane</location>
        <topology evidence="1">Multi-pass membrane protein</topology>
    </subcellularLocation>
</comment>
<protein>
    <recommendedName>
        <fullName evidence="6">G-protein coupled receptors family 2 profile 2 domain-containing protein</fullName>
    </recommendedName>
</protein>
<keyword evidence="2 5" id="KW-0812">Transmembrane</keyword>
<comment type="caution">
    <text evidence="7">The sequence shown here is derived from an EMBL/GenBank/DDBJ whole genome shotgun (WGS) entry which is preliminary data.</text>
</comment>
<feature type="transmembrane region" description="Helical" evidence="5">
    <location>
        <begin position="164"/>
        <end position="185"/>
    </location>
</feature>
<name>A0AAW1L9S4_POPJA</name>
<keyword evidence="4 5" id="KW-0472">Membrane</keyword>
<keyword evidence="3 5" id="KW-1133">Transmembrane helix</keyword>
<feature type="transmembrane region" description="Helical" evidence="5">
    <location>
        <begin position="392"/>
        <end position="416"/>
    </location>
</feature>
<evidence type="ECO:0000256" key="2">
    <source>
        <dbReference type="ARBA" id="ARBA00022692"/>
    </source>
</evidence>
<dbReference type="InterPro" id="IPR051384">
    <property type="entry name" value="Mth_GPCR"/>
</dbReference>
<feature type="transmembrane region" description="Helical" evidence="5">
    <location>
        <begin position="133"/>
        <end position="157"/>
    </location>
</feature>
<evidence type="ECO:0000313" key="7">
    <source>
        <dbReference type="EMBL" id="KAK9730420.1"/>
    </source>
</evidence>
<dbReference type="PROSITE" id="PS50261">
    <property type="entry name" value="G_PROTEIN_RECEP_F2_4"/>
    <property type="match status" value="1"/>
</dbReference>
<evidence type="ECO:0000256" key="1">
    <source>
        <dbReference type="ARBA" id="ARBA00004141"/>
    </source>
</evidence>
<feature type="transmembrane region" description="Helical" evidence="5">
    <location>
        <begin position="349"/>
        <end position="372"/>
    </location>
</feature>
<dbReference type="Proteomes" id="UP001458880">
    <property type="component" value="Unassembled WGS sequence"/>
</dbReference>
<sequence length="441" mass="51455">MLWEYCSRHLNDNQDWCLKKCCSDGYVLQGKTCVLRPNLGLNIKDDLDVIRRNDSVALFIDTRPCIRYEAKKSQYNFSINGNGNFWIYERRIWKEYKVDDLMYCMETKFNLSTGRSTSVFKLCAINNANAIKFVFSIPAMITSCICLLITILTYLLVYRLKKKIEIIIVCYCFFLMLYYVLITLTHMVRNLGKYCEIVGYSVLFSYIASFAWLNILCFDIYSIIGSMKTTLTPSKHCFFKKLAYYSIYGLSIPSIVTLFLYLVNKGIITVPLSLRPTFITGKCIIKRTLGNYGHILHSSIPVGILITVNVIFFIKTLRYYLKAKNEIKRVTGLSINGKSKKLQFNRQRILMILKLSLVMGISWIFEIIYLSVDLRQRKSLETMEAIMDTFNYSQGVFVFLIFLVKWQTIKNIWANFNFQKMLMKRKRSESHTTHTECLALS</sequence>
<dbReference type="Gene3D" id="1.20.1070.10">
    <property type="entry name" value="Rhodopsin 7-helix transmembrane proteins"/>
    <property type="match status" value="1"/>
</dbReference>
<dbReference type="Pfam" id="PF00002">
    <property type="entry name" value="7tm_2"/>
    <property type="match status" value="1"/>
</dbReference>
<feature type="transmembrane region" description="Helical" evidence="5">
    <location>
        <begin position="242"/>
        <end position="263"/>
    </location>
</feature>
<reference evidence="7 8" key="1">
    <citation type="journal article" date="2024" name="BMC Genomics">
        <title>De novo assembly and annotation of Popillia japonica's genome with initial clues to its potential as an invasive pest.</title>
        <authorList>
            <person name="Cucini C."/>
            <person name="Boschi S."/>
            <person name="Funari R."/>
            <person name="Cardaioli E."/>
            <person name="Iannotti N."/>
            <person name="Marturano G."/>
            <person name="Paoli F."/>
            <person name="Bruttini M."/>
            <person name="Carapelli A."/>
            <person name="Frati F."/>
            <person name="Nardi F."/>
        </authorList>
    </citation>
    <scope>NUCLEOTIDE SEQUENCE [LARGE SCALE GENOMIC DNA]</scope>
    <source>
        <strain evidence="7">DMR45628</strain>
    </source>
</reference>
<dbReference type="InterPro" id="IPR017981">
    <property type="entry name" value="GPCR_2-like_7TM"/>
</dbReference>
<evidence type="ECO:0000256" key="4">
    <source>
        <dbReference type="ARBA" id="ARBA00023136"/>
    </source>
</evidence>
<accession>A0AAW1L9S4</accession>
<dbReference type="InterPro" id="IPR000832">
    <property type="entry name" value="GPCR_2_secretin-like"/>
</dbReference>
<feature type="transmembrane region" description="Helical" evidence="5">
    <location>
        <begin position="197"/>
        <end position="221"/>
    </location>
</feature>
<dbReference type="GO" id="GO:0007166">
    <property type="term" value="P:cell surface receptor signaling pathway"/>
    <property type="evidence" value="ECO:0007669"/>
    <property type="project" value="InterPro"/>
</dbReference>
<dbReference type="EMBL" id="JASPKY010000147">
    <property type="protein sequence ID" value="KAK9730420.1"/>
    <property type="molecule type" value="Genomic_DNA"/>
</dbReference>
<evidence type="ECO:0000256" key="3">
    <source>
        <dbReference type="ARBA" id="ARBA00022989"/>
    </source>
</evidence>
<organism evidence="7 8">
    <name type="scientific">Popillia japonica</name>
    <name type="common">Japanese beetle</name>
    <dbReference type="NCBI Taxonomy" id="7064"/>
    <lineage>
        <taxon>Eukaryota</taxon>
        <taxon>Metazoa</taxon>
        <taxon>Ecdysozoa</taxon>
        <taxon>Arthropoda</taxon>
        <taxon>Hexapoda</taxon>
        <taxon>Insecta</taxon>
        <taxon>Pterygota</taxon>
        <taxon>Neoptera</taxon>
        <taxon>Endopterygota</taxon>
        <taxon>Coleoptera</taxon>
        <taxon>Polyphaga</taxon>
        <taxon>Scarabaeiformia</taxon>
        <taxon>Scarabaeidae</taxon>
        <taxon>Rutelinae</taxon>
        <taxon>Popillia</taxon>
    </lineage>
</organism>
<dbReference type="AlphaFoldDB" id="A0AAW1L9S4"/>
<evidence type="ECO:0000313" key="8">
    <source>
        <dbReference type="Proteomes" id="UP001458880"/>
    </source>
</evidence>
<dbReference type="GO" id="GO:0008528">
    <property type="term" value="F:G protein-coupled peptide receptor activity"/>
    <property type="evidence" value="ECO:0007669"/>
    <property type="project" value="TreeGrafter"/>
</dbReference>
<feature type="transmembrane region" description="Helical" evidence="5">
    <location>
        <begin position="295"/>
        <end position="314"/>
    </location>
</feature>
<gene>
    <name evidence="7" type="ORF">QE152_g15221</name>
</gene>
<evidence type="ECO:0000256" key="5">
    <source>
        <dbReference type="SAM" id="Phobius"/>
    </source>
</evidence>
<dbReference type="CDD" id="cd15039">
    <property type="entry name" value="7tmB3_Methuselah-like"/>
    <property type="match status" value="1"/>
</dbReference>